<proteinExistence type="predicted"/>
<dbReference type="AlphaFoldDB" id="A0A2B0LNB5"/>
<evidence type="ECO:0000313" key="2">
    <source>
        <dbReference type="Proteomes" id="UP000242656"/>
    </source>
</evidence>
<dbReference type="PANTHER" id="PTHR36436">
    <property type="entry name" value="SLL5081 PROTEIN"/>
    <property type="match status" value="1"/>
</dbReference>
<dbReference type="Proteomes" id="UP000242656">
    <property type="component" value="Unassembled WGS sequence"/>
</dbReference>
<comment type="caution">
    <text evidence="1">The sequence shown here is derived from an EMBL/GenBank/DDBJ whole genome shotgun (WGS) entry which is preliminary data.</text>
</comment>
<dbReference type="SUPFAM" id="SSF103032">
    <property type="entry name" value="Hypothetical protein YwqG"/>
    <property type="match status" value="1"/>
</dbReference>
<sequence>MTKTHHLQIPKQLEPYRNIIEKSVKPYIKVTGELAETTLFQSKFGGHPYLPLHHDHPKDSNGKPMVLLAQLNFEEIPQNEYMPTKGMLQFFVNGEDDIVGANFDCPTEQKDFRIIYHSEVMYDESQLVTDFSYLHALDLEYFVIPKAAKLTFQQAYQPITLGDYRFESLFQDVVDIEDIINHEEGKEFGELYEESFGGQGHQIGGYPFFTQTDPRDWQESYQEHNILLLQIDTDNSLEIMWGDCGVANFFIRKEDLIKLDFTNVLYNWDCC</sequence>
<accession>A0A2B0LNB5</accession>
<dbReference type="EMBL" id="NUWN01000097">
    <property type="protein sequence ID" value="PFK31223.1"/>
    <property type="molecule type" value="Genomic_DNA"/>
</dbReference>
<gene>
    <name evidence="1" type="ORF">COI93_21280</name>
</gene>
<dbReference type="Pfam" id="PF09234">
    <property type="entry name" value="DUF1963"/>
    <property type="match status" value="1"/>
</dbReference>
<dbReference type="PANTHER" id="PTHR36436:SF6">
    <property type="entry name" value="SLL5081 PROTEIN"/>
    <property type="match status" value="1"/>
</dbReference>
<dbReference type="RefSeq" id="WP_098492427.1">
    <property type="nucleotide sequence ID" value="NZ_NUWN01000097.1"/>
</dbReference>
<name>A0A2B0LNB5_BACCE</name>
<protein>
    <submittedName>
        <fullName evidence="1">Cytoplasmic protein</fullName>
    </submittedName>
</protein>
<dbReference type="InterPro" id="IPR035948">
    <property type="entry name" value="YwqG-like_sf"/>
</dbReference>
<organism evidence="1 2">
    <name type="scientific">Bacillus cereus</name>
    <dbReference type="NCBI Taxonomy" id="1396"/>
    <lineage>
        <taxon>Bacteria</taxon>
        <taxon>Bacillati</taxon>
        <taxon>Bacillota</taxon>
        <taxon>Bacilli</taxon>
        <taxon>Bacillales</taxon>
        <taxon>Bacillaceae</taxon>
        <taxon>Bacillus</taxon>
        <taxon>Bacillus cereus group</taxon>
    </lineage>
</organism>
<dbReference type="InterPro" id="IPR015315">
    <property type="entry name" value="DUF1963"/>
</dbReference>
<reference evidence="1 2" key="1">
    <citation type="submission" date="2017-09" db="EMBL/GenBank/DDBJ databases">
        <title>Large-scale bioinformatics analysis of Bacillus genomes uncovers conserved roles of natural products in bacterial physiology.</title>
        <authorList>
            <consortium name="Agbiome Team Llc"/>
            <person name="Bleich R.M."/>
            <person name="Grubbs K.J."/>
            <person name="Santa Maria K.C."/>
            <person name="Allen S.E."/>
            <person name="Farag S."/>
            <person name="Shank E.A."/>
            <person name="Bowers A."/>
        </authorList>
    </citation>
    <scope>NUCLEOTIDE SEQUENCE [LARGE SCALE GENOMIC DNA]</scope>
    <source>
        <strain evidence="1 2">AFS083043</strain>
    </source>
</reference>
<dbReference type="Gene3D" id="2.30.320.10">
    <property type="entry name" value="YwqG-like"/>
    <property type="match status" value="1"/>
</dbReference>
<evidence type="ECO:0000313" key="1">
    <source>
        <dbReference type="EMBL" id="PFK31223.1"/>
    </source>
</evidence>